<dbReference type="Proteomes" id="UP001257627">
    <property type="component" value="Unassembled WGS sequence"/>
</dbReference>
<reference evidence="2 3" key="1">
    <citation type="submission" date="2023-02" db="EMBL/GenBank/DDBJ databases">
        <authorList>
            <person name="Maleckis M."/>
        </authorList>
    </citation>
    <scope>NUCLEOTIDE SEQUENCE [LARGE SCALE GENOMIC DNA]</scope>
    <source>
        <strain evidence="2 3">P8-A2</strain>
    </source>
</reference>
<evidence type="ECO:0000313" key="3">
    <source>
        <dbReference type="Proteomes" id="UP001257627"/>
    </source>
</evidence>
<feature type="signal peptide" evidence="1">
    <location>
        <begin position="1"/>
        <end position="22"/>
    </location>
</feature>
<keyword evidence="3" id="KW-1185">Reference proteome</keyword>
<protein>
    <recommendedName>
        <fullName evidence="4">Secreted protein</fullName>
    </recommendedName>
</protein>
<dbReference type="RefSeq" id="WP_164406022.1">
    <property type="nucleotide sequence ID" value="NZ_CP107955.1"/>
</dbReference>
<keyword evidence="1" id="KW-0732">Signal</keyword>
<gene>
    <name evidence="2" type="ORF">PU648_12775</name>
</gene>
<organism evidence="2 3">
    <name type="scientific">Streptomyces mirabilis</name>
    <dbReference type="NCBI Taxonomy" id="68239"/>
    <lineage>
        <taxon>Bacteria</taxon>
        <taxon>Bacillati</taxon>
        <taxon>Actinomycetota</taxon>
        <taxon>Actinomycetes</taxon>
        <taxon>Kitasatosporales</taxon>
        <taxon>Streptomycetaceae</taxon>
        <taxon>Streptomyces</taxon>
    </lineage>
</organism>
<name>A0ABU3UH20_9ACTN</name>
<sequence>MGTIELLLAAVSVLLMHADAVATTATHSGSDPIGGTLVRCFVVQTAVERPPRS</sequence>
<proteinExistence type="predicted"/>
<dbReference type="EMBL" id="JARAKF010000001">
    <property type="protein sequence ID" value="MDU8993217.1"/>
    <property type="molecule type" value="Genomic_DNA"/>
</dbReference>
<evidence type="ECO:0008006" key="4">
    <source>
        <dbReference type="Google" id="ProtNLM"/>
    </source>
</evidence>
<feature type="chain" id="PRO_5047455195" description="Secreted protein" evidence="1">
    <location>
        <begin position="23"/>
        <end position="53"/>
    </location>
</feature>
<evidence type="ECO:0000313" key="2">
    <source>
        <dbReference type="EMBL" id="MDU8993217.1"/>
    </source>
</evidence>
<accession>A0ABU3UH20</accession>
<comment type="caution">
    <text evidence="2">The sequence shown here is derived from an EMBL/GenBank/DDBJ whole genome shotgun (WGS) entry which is preliminary data.</text>
</comment>
<evidence type="ECO:0000256" key="1">
    <source>
        <dbReference type="SAM" id="SignalP"/>
    </source>
</evidence>